<protein>
    <submittedName>
        <fullName evidence="13">TonB-dependent receptor</fullName>
    </submittedName>
</protein>
<keyword evidence="4 8" id="KW-0812">Transmembrane</keyword>
<gene>
    <name evidence="13" type="ORF">FA045_05395</name>
</gene>
<dbReference type="InterPro" id="IPR023996">
    <property type="entry name" value="TonB-dep_OMP_SusC/RagA"/>
</dbReference>
<dbReference type="InterPro" id="IPR012910">
    <property type="entry name" value="Plug_dom"/>
</dbReference>
<feature type="chain" id="PRO_5020560671" evidence="10">
    <location>
        <begin position="21"/>
        <end position="1078"/>
    </location>
</feature>
<sequence length="1078" mass="117996">MKKILLLLCVLAIGINLAIAQTRQITGKVTEKGNNAPLPGVGVLIKGTKIAVSTDDKGAYKIGIPSTGSVILVFKSVGFNELEVEVGTKTQVNAALEENSTTLNEVNIVNIGYGTVRKEAVTGSVSSLGAKDLVDFPVGTVAEALAGKLAGVTATTTEGSPGAEIQIRVRGGSSLTGDNSPLYIVDGIQVDNALSILSPNEIQSIDVLKDVASTSIYGSRGANGVVIITTKSGRDGKTVVSFDAFAGVRQIVNKLDVMNPFEFVTYQYELYNNNTAQDVRDAFTKKYGTFEDLEIYKNIPNIDWQDRVFGRQAFSNTQILNLSGGTKTTTYNFTVNNTNEDGIMLESGFRRTFASFRFDHKISEKLRTGINVRYSRQTVEGVGTTSTGSQGTNRLRNSVRYQPYSGGGDAGDLFDADFLTTQLSNPISLAQQELKYDNRNDLISSGYLSYQILKNLSIRSTVGLTFADRKVNGFNGPLSGIARNSAGLPVVVLDNSNGTTLINTNIINYKPNLGSDHSLDLLAGQELNKIDVKSNSSTIRWFPINITADEAFAGIQKAEPPTAGSVQDKPTSFQSGSRQFSFFARASYNYKGKYLATINYRRDGSSFFAEGNRWGDFPSAQIAWRLSEEDFFKKMDLKWIDQFKIRASYGLAGNNRIGQDLFRTLFSANSTQGGYASNDGSVTTGLIAGNVLANSNITWEKNISANIGFDIELLKNRVSIALDLYDNRTRDLLLNANIPPINGYNTQQQNVGKTQNRGIELQLNGAVVKSKDFSYNAGFNISFNKNKILELQNGVQSYVVQSGWVNSLADFKVEVGKPVGQFYGFVSDGRYNLDDFNVTQNTTTLAYTYVLKPGIANSRVLIGNREPQPGDMKVKKLSNSTSMLIGDDDKTVLGTSQPKFTGGFTNQFAYKNFDLSVFMNFTVGNEVYNANTIEFSSQFNVRDNNLLATMNNRWKNFDANGVRVTDPAVLAALNANTTLWTPSPGNYTLTSYAVEDGSFLRVNNITLGYTLPTQFVQRSKFISRLRVYATVNNLHSFTGYTGYDPEANTRRSNPLTPGIDYAAYPRSRYILAGLNMTF</sequence>
<dbReference type="NCBIfam" id="TIGR04056">
    <property type="entry name" value="OMP_RagA_SusC"/>
    <property type="match status" value="1"/>
</dbReference>
<dbReference type="OrthoDB" id="9768177at2"/>
<evidence type="ECO:0000256" key="7">
    <source>
        <dbReference type="ARBA" id="ARBA00023237"/>
    </source>
</evidence>
<evidence type="ECO:0000259" key="11">
    <source>
        <dbReference type="Pfam" id="PF00593"/>
    </source>
</evidence>
<keyword evidence="14" id="KW-1185">Reference proteome</keyword>
<dbReference type="Gene3D" id="2.170.130.10">
    <property type="entry name" value="TonB-dependent receptor, plug domain"/>
    <property type="match status" value="1"/>
</dbReference>
<evidence type="ECO:0000256" key="1">
    <source>
        <dbReference type="ARBA" id="ARBA00004571"/>
    </source>
</evidence>
<dbReference type="InterPro" id="IPR036942">
    <property type="entry name" value="Beta-barrel_TonB_sf"/>
</dbReference>
<evidence type="ECO:0000256" key="10">
    <source>
        <dbReference type="SAM" id="SignalP"/>
    </source>
</evidence>
<evidence type="ECO:0000256" key="2">
    <source>
        <dbReference type="ARBA" id="ARBA00022448"/>
    </source>
</evidence>
<evidence type="ECO:0000259" key="12">
    <source>
        <dbReference type="Pfam" id="PF07715"/>
    </source>
</evidence>
<keyword evidence="5 9" id="KW-0798">TonB box</keyword>
<dbReference type="SUPFAM" id="SSF56935">
    <property type="entry name" value="Porins"/>
    <property type="match status" value="1"/>
</dbReference>
<dbReference type="AlphaFoldDB" id="A0A4U1C8L6"/>
<comment type="subcellular location">
    <subcellularLocation>
        <location evidence="1 8">Cell outer membrane</location>
        <topology evidence="1 8">Multi-pass membrane protein</topology>
    </subcellularLocation>
</comment>
<keyword evidence="6 8" id="KW-0472">Membrane</keyword>
<dbReference type="SUPFAM" id="SSF49464">
    <property type="entry name" value="Carboxypeptidase regulatory domain-like"/>
    <property type="match status" value="1"/>
</dbReference>
<dbReference type="Gene3D" id="2.40.170.20">
    <property type="entry name" value="TonB-dependent receptor, beta-barrel domain"/>
    <property type="match status" value="1"/>
</dbReference>
<evidence type="ECO:0000256" key="8">
    <source>
        <dbReference type="PROSITE-ProRule" id="PRU01360"/>
    </source>
</evidence>
<keyword evidence="7 8" id="KW-0998">Cell outer membrane</keyword>
<keyword evidence="3 8" id="KW-1134">Transmembrane beta strand</keyword>
<evidence type="ECO:0000256" key="9">
    <source>
        <dbReference type="RuleBase" id="RU003357"/>
    </source>
</evidence>
<dbReference type="PROSITE" id="PS52016">
    <property type="entry name" value="TONB_DEPENDENT_REC_3"/>
    <property type="match status" value="1"/>
</dbReference>
<dbReference type="InterPro" id="IPR037066">
    <property type="entry name" value="Plug_dom_sf"/>
</dbReference>
<dbReference type="Pfam" id="PF00593">
    <property type="entry name" value="TonB_dep_Rec_b-barrel"/>
    <property type="match status" value="1"/>
</dbReference>
<feature type="signal peptide" evidence="10">
    <location>
        <begin position="1"/>
        <end position="20"/>
    </location>
</feature>
<evidence type="ECO:0000256" key="3">
    <source>
        <dbReference type="ARBA" id="ARBA00022452"/>
    </source>
</evidence>
<dbReference type="InterPro" id="IPR039426">
    <property type="entry name" value="TonB-dep_rcpt-like"/>
</dbReference>
<reference evidence="13 14" key="1">
    <citation type="submission" date="2019-04" db="EMBL/GenBank/DDBJ databases">
        <title>Pedobacter sp. AR-2-6 sp. nov., isolated from Arctic soil.</title>
        <authorList>
            <person name="Dahal R.H."/>
            <person name="Kim D.-U."/>
        </authorList>
    </citation>
    <scope>NUCLEOTIDE SEQUENCE [LARGE SCALE GENOMIC DNA]</scope>
    <source>
        <strain evidence="13 14">AR-2-6</strain>
    </source>
</reference>
<name>A0A4U1C8L6_9SPHI</name>
<dbReference type="NCBIfam" id="TIGR04057">
    <property type="entry name" value="SusC_RagA_signa"/>
    <property type="match status" value="1"/>
</dbReference>
<comment type="similarity">
    <text evidence="8 9">Belongs to the TonB-dependent receptor family.</text>
</comment>
<evidence type="ECO:0000256" key="5">
    <source>
        <dbReference type="ARBA" id="ARBA00023077"/>
    </source>
</evidence>
<dbReference type="EMBL" id="SWBO01000002">
    <property type="protein sequence ID" value="TKC02712.1"/>
    <property type="molecule type" value="Genomic_DNA"/>
</dbReference>
<organism evidence="13 14">
    <name type="scientific">Pedobacter cryotolerans</name>
    <dbReference type="NCBI Taxonomy" id="2571270"/>
    <lineage>
        <taxon>Bacteria</taxon>
        <taxon>Pseudomonadati</taxon>
        <taxon>Bacteroidota</taxon>
        <taxon>Sphingobacteriia</taxon>
        <taxon>Sphingobacteriales</taxon>
        <taxon>Sphingobacteriaceae</taxon>
        <taxon>Pedobacter</taxon>
    </lineage>
</organism>
<comment type="caution">
    <text evidence="13">The sequence shown here is derived from an EMBL/GenBank/DDBJ whole genome shotgun (WGS) entry which is preliminary data.</text>
</comment>
<dbReference type="GO" id="GO:0009279">
    <property type="term" value="C:cell outer membrane"/>
    <property type="evidence" value="ECO:0007669"/>
    <property type="project" value="UniProtKB-SubCell"/>
</dbReference>
<dbReference type="RefSeq" id="WP_136875248.1">
    <property type="nucleotide sequence ID" value="NZ_SWBO01000002.1"/>
</dbReference>
<proteinExistence type="inferred from homology"/>
<dbReference type="InterPro" id="IPR023997">
    <property type="entry name" value="TonB-dep_OMP_SusC/RagA_CS"/>
</dbReference>
<accession>A0A4U1C8L6</accession>
<evidence type="ECO:0000313" key="13">
    <source>
        <dbReference type="EMBL" id="TKC02712.1"/>
    </source>
</evidence>
<dbReference type="Pfam" id="PF07715">
    <property type="entry name" value="Plug"/>
    <property type="match status" value="1"/>
</dbReference>
<feature type="domain" description="TonB-dependent receptor-like beta-barrel" evidence="11">
    <location>
        <begin position="389"/>
        <end position="848"/>
    </location>
</feature>
<keyword evidence="13" id="KW-0675">Receptor</keyword>
<evidence type="ECO:0000256" key="4">
    <source>
        <dbReference type="ARBA" id="ARBA00022692"/>
    </source>
</evidence>
<feature type="domain" description="TonB-dependent receptor plug" evidence="12">
    <location>
        <begin position="118"/>
        <end position="225"/>
    </location>
</feature>
<keyword evidence="10" id="KW-0732">Signal</keyword>
<evidence type="ECO:0000256" key="6">
    <source>
        <dbReference type="ARBA" id="ARBA00023136"/>
    </source>
</evidence>
<dbReference type="Gene3D" id="2.60.40.1120">
    <property type="entry name" value="Carboxypeptidase-like, regulatory domain"/>
    <property type="match status" value="1"/>
</dbReference>
<keyword evidence="2 8" id="KW-0813">Transport</keyword>
<dbReference type="Proteomes" id="UP000310477">
    <property type="component" value="Unassembled WGS sequence"/>
</dbReference>
<dbReference type="InterPro" id="IPR008969">
    <property type="entry name" value="CarboxyPept-like_regulatory"/>
</dbReference>
<dbReference type="Pfam" id="PF13715">
    <property type="entry name" value="CarbopepD_reg_2"/>
    <property type="match status" value="1"/>
</dbReference>
<evidence type="ECO:0000313" key="14">
    <source>
        <dbReference type="Proteomes" id="UP000310477"/>
    </source>
</evidence>
<dbReference type="InterPro" id="IPR000531">
    <property type="entry name" value="Beta-barrel_TonB"/>
</dbReference>